<evidence type="ECO:0000313" key="3">
    <source>
        <dbReference type="Proteomes" id="UP000199153"/>
    </source>
</evidence>
<reference evidence="2 3" key="1">
    <citation type="submission" date="2016-10" db="EMBL/GenBank/DDBJ databases">
        <authorList>
            <person name="de Groot N.N."/>
        </authorList>
    </citation>
    <scope>NUCLEOTIDE SEQUENCE [LARGE SCALE GENOMIC DNA]</scope>
    <source>
        <strain evidence="2 3">DSM 17794</strain>
    </source>
</reference>
<name>A0A1I4Z7B4_9FLAO</name>
<keyword evidence="3" id="KW-1185">Reference proteome</keyword>
<gene>
    <name evidence="2" type="ORF">SAMN05660413_01161</name>
</gene>
<organism evidence="2 3">
    <name type="scientific">Salegentibacter flavus</name>
    <dbReference type="NCBI Taxonomy" id="287099"/>
    <lineage>
        <taxon>Bacteria</taxon>
        <taxon>Pseudomonadati</taxon>
        <taxon>Bacteroidota</taxon>
        <taxon>Flavobacteriia</taxon>
        <taxon>Flavobacteriales</taxon>
        <taxon>Flavobacteriaceae</taxon>
        <taxon>Salegentibacter</taxon>
    </lineage>
</organism>
<evidence type="ECO:0000256" key="1">
    <source>
        <dbReference type="SAM" id="Phobius"/>
    </source>
</evidence>
<dbReference type="EMBL" id="FOVL01000005">
    <property type="protein sequence ID" value="SFN46174.1"/>
    <property type="molecule type" value="Genomic_DNA"/>
</dbReference>
<keyword evidence="1" id="KW-0472">Membrane</keyword>
<evidence type="ECO:0000313" key="2">
    <source>
        <dbReference type="EMBL" id="SFN46174.1"/>
    </source>
</evidence>
<dbReference type="AlphaFoldDB" id="A0A1I4Z7B4"/>
<feature type="transmembrane region" description="Helical" evidence="1">
    <location>
        <begin position="24"/>
        <end position="47"/>
    </location>
</feature>
<dbReference type="Proteomes" id="UP000199153">
    <property type="component" value="Unassembled WGS sequence"/>
</dbReference>
<accession>A0A1I4Z7B4</accession>
<dbReference type="RefSeq" id="WP_175494763.1">
    <property type="nucleotide sequence ID" value="NZ_FOVL01000005.1"/>
</dbReference>
<proteinExistence type="predicted"/>
<keyword evidence="1" id="KW-0812">Transmembrane</keyword>
<sequence length="50" mass="5856">MQIRDKNDNESEDYILQDNKKTRFGAIFIIIILAILIAAVAITGFYFDFW</sequence>
<keyword evidence="1" id="KW-1133">Transmembrane helix</keyword>
<protein>
    <submittedName>
        <fullName evidence="2">Uncharacterized protein</fullName>
    </submittedName>
</protein>